<dbReference type="Pfam" id="PF08241">
    <property type="entry name" value="Methyltransf_11"/>
    <property type="match status" value="1"/>
</dbReference>
<name>A0ABR9B8I8_9RHOO</name>
<dbReference type="RefSeq" id="WP_187716588.1">
    <property type="nucleotide sequence ID" value="NZ_JACTAH010000001.1"/>
</dbReference>
<dbReference type="Proteomes" id="UP000603602">
    <property type="component" value="Unassembled WGS sequence"/>
</dbReference>
<proteinExistence type="predicted"/>
<dbReference type="GO" id="GO:0008168">
    <property type="term" value="F:methyltransferase activity"/>
    <property type="evidence" value="ECO:0007669"/>
    <property type="project" value="UniProtKB-KW"/>
</dbReference>
<dbReference type="GO" id="GO:0032259">
    <property type="term" value="P:methylation"/>
    <property type="evidence" value="ECO:0007669"/>
    <property type="project" value="UniProtKB-KW"/>
</dbReference>
<keyword evidence="2" id="KW-0489">Methyltransferase</keyword>
<evidence type="ECO:0000259" key="1">
    <source>
        <dbReference type="Pfam" id="PF08241"/>
    </source>
</evidence>
<sequence>MKTFLHVGCGYKRKNETTSAFDTPEWRELRVDLDPDTQPDVVADIRDMQGVATGSMDALYSSHNIEHFFAHEIEQVLGEFRRVLKPDGFLVITCPDLQSICQLVAEDKLLDTAYDSNAGPITPLDVLYGHRASLAQGKHFMAHRCGFTLKVLMGTLQAAGFDAVVGSRRGAPYFDLWVLACPGGIDEANLRRLALAHFPA</sequence>
<dbReference type="InterPro" id="IPR013216">
    <property type="entry name" value="Methyltransf_11"/>
</dbReference>
<organism evidence="2 3">
    <name type="scientific">Thauera sedimentorum</name>
    <dbReference type="NCBI Taxonomy" id="2767595"/>
    <lineage>
        <taxon>Bacteria</taxon>
        <taxon>Pseudomonadati</taxon>
        <taxon>Pseudomonadota</taxon>
        <taxon>Betaproteobacteria</taxon>
        <taxon>Rhodocyclales</taxon>
        <taxon>Zoogloeaceae</taxon>
        <taxon>Thauera</taxon>
    </lineage>
</organism>
<comment type="caution">
    <text evidence="2">The sequence shown here is derived from an EMBL/GenBank/DDBJ whole genome shotgun (WGS) entry which is preliminary data.</text>
</comment>
<reference evidence="3" key="1">
    <citation type="submission" date="2023-07" db="EMBL/GenBank/DDBJ databases">
        <title>Thauera sp. CAU 1555 isolated from sand of Yaerae Beach.</title>
        <authorList>
            <person name="Kim W."/>
        </authorList>
    </citation>
    <scope>NUCLEOTIDE SEQUENCE [LARGE SCALE GENOMIC DNA]</scope>
    <source>
        <strain evidence="3">CAU 1555</strain>
    </source>
</reference>
<protein>
    <submittedName>
        <fullName evidence="2">Methyltransferase domain-containing protein</fullName>
    </submittedName>
</protein>
<keyword evidence="3" id="KW-1185">Reference proteome</keyword>
<evidence type="ECO:0000313" key="2">
    <source>
        <dbReference type="EMBL" id="MBD8501757.1"/>
    </source>
</evidence>
<feature type="domain" description="Methyltransferase type 11" evidence="1">
    <location>
        <begin position="26"/>
        <end position="92"/>
    </location>
</feature>
<evidence type="ECO:0000313" key="3">
    <source>
        <dbReference type="Proteomes" id="UP000603602"/>
    </source>
</evidence>
<dbReference type="SUPFAM" id="SSF53335">
    <property type="entry name" value="S-adenosyl-L-methionine-dependent methyltransferases"/>
    <property type="match status" value="1"/>
</dbReference>
<dbReference type="Gene3D" id="3.40.50.150">
    <property type="entry name" value="Vaccinia Virus protein VP39"/>
    <property type="match status" value="1"/>
</dbReference>
<keyword evidence="2" id="KW-0808">Transferase</keyword>
<accession>A0ABR9B8I8</accession>
<dbReference type="InterPro" id="IPR029063">
    <property type="entry name" value="SAM-dependent_MTases_sf"/>
</dbReference>
<dbReference type="CDD" id="cd02440">
    <property type="entry name" value="AdoMet_MTases"/>
    <property type="match status" value="1"/>
</dbReference>
<gene>
    <name evidence="2" type="ORF">IFO67_02575</name>
</gene>
<dbReference type="EMBL" id="JACYTO010000001">
    <property type="protein sequence ID" value="MBD8501757.1"/>
    <property type="molecule type" value="Genomic_DNA"/>
</dbReference>